<dbReference type="PANTHER" id="PTHR43547:SF2">
    <property type="entry name" value="HYBRID SIGNAL TRANSDUCTION HISTIDINE KINASE C"/>
    <property type="match status" value="1"/>
</dbReference>
<dbReference type="SUPFAM" id="SSF55874">
    <property type="entry name" value="ATPase domain of HSP90 chaperone/DNA topoisomerase II/histidine kinase"/>
    <property type="match status" value="1"/>
</dbReference>
<dbReference type="PRINTS" id="PR00344">
    <property type="entry name" value="BCTRLSENSOR"/>
</dbReference>
<dbReference type="Gene3D" id="3.40.50.2300">
    <property type="match status" value="1"/>
</dbReference>
<dbReference type="EC" id="2.7.13.3" evidence="2"/>
<evidence type="ECO:0000256" key="7">
    <source>
        <dbReference type="PROSITE-ProRule" id="PRU00169"/>
    </source>
</evidence>
<dbReference type="InterPro" id="IPR003594">
    <property type="entry name" value="HATPase_dom"/>
</dbReference>
<keyword evidence="6" id="KW-0804">Transcription</keyword>
<organism evidence="12 13">
    <name type="scientific">Sphingobacterium haloxyli</name>
    <dbReference type="NCBI Taxonomy" id="2100533"/>
    <lineage>
        <taxon>Bacteria</taxon>
        <taxon>Pseudomonadati</taxon>
        <taxon>Bacteroidota</taxon>
        <taxon>Sphingobacteriia</taxon>
        <taxon>Sphingobacteriales</taxon>
        <taxon>Sphingobacteriaceae</taxon>
        <taxon>Sphingobacterium</taxon>
    </lineage>
</organism>
<dbReference type="SUPFAM" id="SSF47384">
    <property type="entry name" value="Homodimeric domain of signal transducing histidine kinase"/>
    <property type="match status" value="1"/>
</dbReference>
<evidence type="ECO:0000256" key="6">
    <source>
        <dbReference type="ARBA" id="ARBA00023163"/>
    </source>
</evidence>
<dbReference type="InterPro" id="IPR011006">
    <property type="entry name" value="CheY-like_superfamily"/>
</dbReference>
<gene>
    <name evidence="12" type="ORF">C5745_18050</name>
</gene>
<evidence type="ECO:0000256" key="4">
    <source>
        <dbReference type="ARBA" id="ARBA00023015"/>
    </source>
</evidence>
<feature type="domain" description="Response regulatory" evidence="11">
    <location>
        <begin position="1107"/>
        <end position="1222"/>
    </location>
</feature>
<evidence type="ECO:0000259" key="10">
    <source>
        <dbReference type="PROSITE" id="PS50109"/>
    </source>
</evidence>
<dbReference type="Pfam" id="PF00072">
    <property type="entry name" value="Response_reg"/>
    <property type="match status" value="1"/>
</dbReference>
<dbReference type="InterPro" id="IPR036890">
    <property type="entry name" value="HATPase_C_sf"/>
</dbReference>
<dbReference type="SMART" id="SM00387">
    <property type="entry name" value="HATPase_c"/>
    <property type="match status" value="1"/>
</dbReference>
<evidence type="ECO:0000259" key="9">
    <source>
        <dbReference type="PROSITE" id="PS01124"/>
    </source>
</evidence>
<dbReference type="Gene3D" id="2.130.10.10">
    <property type="entry name" value="YVTN repeat-like/Quinoprotein amine dehydrogenase"/>
    <property type="match status" value="2"/>
</dbReference>
<dbReference type="InterPro" id="IPR001789">
    <property type="entry name" value="Sig_transdc_resp-reg_receiver"/>
</dbReference>
<dbReference type="GO" id="GO:0000155">
    <property type="term" value="F:phosphorelay sensor kinase activity"/>
    <property type="evidence" value="ECO:0007669"/>
    <property type="project" value="InterPro"/>
</dbReference>
<dbReference type="OrthoDB" id="9797097at2"/>
<dbReference type="GO" id="GO:0043565">
    <property type="term" value="F:sequence-specific DNA binding"/>
    <property type="evidence" value="ECO:0007669"/>
    <property type="project" value="InterPro"/>
</dbReference>
<dbReference type="PROSITE" id="PS50110">
    <property type="entry name" value="RESPONSE_REGULATORY"/>
    <property type="match status" value="1"/>
</dbReference>
<reference evidence="12 13" key="1">
    <citation type="submission" date="2018-02" db="EMBL/GenBank/DDBJ databases">
        <title>The draft genome of Sphingobacterium sp. 5JN-11.</title>
        <authorList>
            <person name="Liu L."/>
            <person name="Li L."/>
            <person name="Liang L."/>
            <person name="Zhang X."/>
            <person name="Wang T."/>
        </authorList>
    </citation>
    <scope>NUCLEOTIDE SEQUENCE [LARGE SCALE GENOMIC DNA]</scope>
    <source>
        <strain evidence="12 13">5JN-11</strain>
    </source>
</reference>
<dbReference type="SMART" id="SM00342">
    <property type="entry name" value="HTH_ARAC"/>
    <property type="match status" value="1"/>
</dbReference>
<dbReference type="InterPro" id="IPR011123">
    <property type="entry name" value="Y_Y_Y"/>
</dbReference>
<dbReference type="InterPro" id="IPR011110">
    <property type="entry name" value="Reg_prop"/>
</dbReference>
<dbReference type="Gene3D" id="1.10.287.130">
    <property type="match status" value="1"/>
</dbReference>
<protein>
    <recommendedName>
        <fullName evidence="2">histidine kinase</fullName>
        <ecNumber evidence="2">2.7.13.3</ecNumber>
    </recommendedName>
</protein>
<dbReference type="InterPro" id="IPR004358">
    <property type="entry name" value="Sig_transdc_His_kin-like_C"/>
</dbReference>
<dbReference type="SMART" id="SM00388">
    <property type="entry name" value="HisKA"/>
    <property type="match status" value="1"/>
</dbReference>
<dbReference type="PROSITE" id="PS01124">
    <property type="entry name" value="HTH_ARAC_FAMILY_2"/>
    <property type="match status" value="1"/>
</dbReference>
<dbReference type="PROSITE" id="PS50109">
    <property type="entry name" value="HIS_KIN"/>
    <property type="match status" value="1"/>
</dbReference>
<dbReference type="SUPFAM" id="SSF52172">
    <property type="entry name" value="CheY-like"/>
    <property type="match status" value="1"/>
</dbReference>
<evidence type="ECO:0000313" key="12">
    <source>
        <dbReference type="EMBL" id="PRD45493.1"/>
    </source>
</evidence>
<dbReference type="Gene3D" id="3.30.565.10">
    <property type="entry name" value="Histidine kinase-like ATPase, C-terminal domain"/>
    <property type="match status" value="1"/>
</dbReference>
<dbReference type="InterPro" id="IPR036097">
    <property type="entry name" value="HisK_dim/P_sf"/>
</dbReference>
<feature type="domain" description="Histidine kinase" evidence="10">
    <location>
        <begin position="850"/>
        <end position="1064"/>
    </location>
</feature>
<keyword evidence="4" id="KW-0805">Transcription regulation</keyword>
<dbReference type="InterPro" id="IPR018062">
    <property type="entry name" value="HTH_AraC-typ_CS"/>
</dbReference>
<feature type="modified residue" description="4-aspartylphosphate" evidence="7">
    <location>
        <position position="1155"/>
    </location>
</feature>
<dbReference type="InterPro" id="IPR003661">
    <property type="entry name" value="HisK_dim/P_dom"/>
</dbReference>
<dbReference type="Gene3D" id="1.10.10.60">
    <property type="entry name" value="Homeodomain-like"/>
    <property type="match status" value="2"/>
</dbReference>
<sequence length="1358" mass="153280">MMSCLFRNKCFLCVFILIKSFYFSCSYAQDLNFETISHKDGLPQRSVLSVYQDGFGFMWFGTRDGLCRYDGYEFVVYRHQTGDPTSIGGNTIFSISGDNEGNIWIATDKGLSCYHRNHDKFTTYTLAPGIYESSSIHEVFVGRDGRVWMGCRYGLFEWDRLSGLLTKHSFVADGMYHLAHGTVSAIAEDRTGTLWIGTSKFGLFTYNRTTRQGRSITSERDRKLFPSRIESLVVTDSVIWAATYGSGLFLLEKSGEIIRQWHTQAADERNRLHADLIRDLMLDQQQRLWVGTFEGLYCLAGKRIPTKVALGRFIDGTAQDQESIRAIRLDHLGNIWVGTYADGIKLYRRGDRRFLLSRLYGAGSKTSSTSVSALLASTPDAVLIGTEDGVLYHATADGNTRHELPERGAIKAIYEDVKAQVWLGVFGKGLYSFSATTGTFKKYGLPESILVNRNKGLIINSIAGDSGGLWIGTDGAGGLHRFDLATKGFVPFEGDKQLQELLNHRAVKHVFIGKDDQIFLATYGHGLVIYNSRTGAISHKNRFRTGTAELRVDQINHVLEEVDGTLWLSSNGQGVLGWNPRSGDCKHFHAGNGMLDNLVYGTIVDRSAEKWFVSLHGVSRLDKNDRLRPFGYEEGMLLEEINEGAFAQDISNSLLLGGSEGWLQMDMTTPHRLSARNRPVRFTALRIGNHRVEPGDSTRVLQTSLQCTQAIQLSHRHTDFELEFSDFGYSSANRHSFYYKLEGIHEEWIRLNGNQVAFTNLKAGDYTLKVRSTGAHSSIGEAQMSIEVLDPPWLSWWAKCLYLLSVGLIAALFWSRYLQSLRLKHSYRIEQLEKEKWKEIHDVKLSYFMDVSHEFRTPLSLILAPLEELVASGEQSMWKKNRLEIMHFNVQRLRLLTEQIMQIREIDTGQYAINKELVPLRKHLEEILMSFWPMAEKQNIQLLVDLEALDEVILLLDKDKIEKIIFNLLQNAFKFTPPKGEIGISASFTDNVLALKVWDTGVGIDEQDLPHIFDRFYTKGSPGHGVGIGLSLSRSLLEMMDGRITVHSEVARGTSFMLTIPCEMLDTAALREEDQKLPSDKLTWNEPVEVVVHREGTGNGAKPDMGTILLVDDNAVIVHYLEAQLKTTYTVLTAYDGLQGLQKAEELVPDLIISDLLMPGLNGYELCASIKSKPEICHIPLILLTAMDTHAAKMEGLGHGADEYLPKPFHIMELKLRIKNIIDNQKRIHARYRTASYLPNPADVTGNDHDRKLLDRVNTIISENLENTDLSVEWLGTEVGLSRVHLFRKIKSLTGLSPSEYIKNYRMKYACQLLTQTDLRVSEVAFRVGFQDSQYFAKVFKKEIGKSPTAFMNTCEGD</sequence>
<comment type="caution">
    <text evidence="12">The sequence shown here is derived from an EMBL/GenBank/DDBJ whole genome shotgun (WGS) entry which is preliminary data.</text>
</comment>
<dbReference type="PROSITE" id="PS00041">
    <property type="entry name" value="HTH_ARAC_FAMILY_1"/>
    <property type="match status" value="1"/>
</dbReference>
<dbReference type="GO" id="GO:0003700">
    <property type="term" value="F:DNA-binding transcription factor activity"/>
    <property type="evidence" value="ECO:0007669"/>
    <property type="project" value="InterPro"/>
</dbReference>
<proteinExistence type="predicted"/>
<comment type="catalytic activity">
    <reaction evidence="1">
        <text>ATP + protein L-histidine = ADP + protein N-phospho-L-histidine.</text>
        <dbReference type="EC" id="2.7.13.3"/>
    </reaction>
</comment>
<dbReference type="Pfam" id="PF07495">
    <property type="entry name" value="Y_Y_Y"/>
    <property type="match status" value="1"/>
</dbReference>
<dbReference type="EMBL" id="PVBQ01000020">
    <property type="protein sequence ID" value="PRD45493.1"/>
    <property type="molecule type" value="Genomic_DNA"/>
</dbReference>
<evidence type="ECO:0000256" key="8">
    <source>
        <dbReference type="SAM" id="SignalP"/>
    </source>
</evidence>
<dbReference type="Gene3D" id="2.60.40.10">
    <property type="entry name" value="Immunoglobulins"/>
    <property type="match status" value="1"/>
</dbReference>
<dbReference type="InterPro" id="IPR009057">
    <property type="entry name" value="Homeodomain-like_sf"/>
</dbReference>
<dbReference type="InterPro" id="IPR018060">
    <property type="entry name" value="HTH_AraC"/>
</dbReference>
<dbReference type="SUPFAM" id="SSF46689">
    <property type="entry name" value="Homeodomain-like"/>
    <property type="match status" value="1"/>
</dbReference>
<dbReference type="Proteomes" id="UP000239711">
    <property type="component" value="Unassembled WGS sequence"/>
</dbReference>
<accession>A0A2S9IY90</accession>
<dbReference type="InterPro" id="IPR013783">
    <property type="entry name" value="Ig-like_fold"/>
</dbReference>
<evidence type="ECO:0000256" key="2">
    <source>
        <dbReference type="ARBA" id="ARBA00012438"/>
    </source>
</evidence>
<keyword evidence="13" id="KW-1185">Reference proteome</keyword>
<feature type="signal peptide" evidence="8">
    <location>
        <begin position="1"/>
        <end position="28"/>
    </location>
</feature>
<dbReference type="SUPFAM" id="SSF63829">
    <property type="entry name" value="Calcium-dependent phosphotriesterase"/>
    <property type="match status" value="2"/>
</dbReference>
<dbReference type="RefSeq" id="WP_105718417.1">
    <property type="nucleotide sequence ID" value="NZ_PVBQ01000020.1"/>
</dbReference>
<keyword evidence="3 7" id="KW-0597">Phosphoprotein</keyword>
<dbReference type="CDD" id="cd00075">
    <property type="entry name" value="HATPase"/>
    <property type="match status" value="1"/>
</dbReference>
<evidence type="ECO:0000313" key="13">
    <source>
        <dbReference type="Proteomes" id="UP000239711"/>
    </source>
</evidence>
<dbReference type="InterPro" id="IPR015943">
    <property type="entry name" value="WD40/YVTN_repeat-like_dom_sf"/>
</dbReference>
<dbReference type="InterPro" id="IPR005467">
    <property type="entry name" value="His_kinase_dom"/>
</dbReference>
<dbReference type="SMART" id="SM00448">
    <property type="entry name" value="REC"/>
    <property type="match status" value="1"/>
</dbReference>
<keyword evidence="5" id="KW-0238">DNA-binding</keyword>
<dbReference type="Pfam" id="PF12833">
    <property type="entry name" value="HTH_18"/>
    <property type="match status" value="1"/>
</dbReference>
<evidence type="ECO:0000256" key="3">
    <source>
        <dbReference type="ARBA" id="ARBA00022553"/>
    </source>
</evidence>
<dbReference type="PANTHER" id="PTHR43547">
    <property type="entry name" value="TWO-COMPONENT HISTIDINE KINASE"/>
    <property type="match status" value="1"/>
</dbReference>
<keyword evidence="8" id="KW-0732">Signal</keyword>
<dbReference type="Pfam" id="PF02518">
    <property type="entry name" value="HATPase_c"/>
    <property type="match status" value="1"/>
</dbReference>
<dbReference type="Pfam" id="PF07494">
    <property type="entry name" value="Reg_prop"/>
    <property type="match status" value="3"/>
</dbReference>
<evidence type="ECO:0000256" key="1">
    <source>
        <dbReference type="ARBA" id="ARBA00000085"/>
    </source>
</evidence>
<name>A0A2S9IY90_9SPHI</name>
<evidence type="ECO:0000256" key="5">
    <source>
        <dbReference type="ARBA" id="ARBA00023125"/>
    </source>
</evidence>
<evidence type="ECO:0000259" key="11">
    <source>
        <dbReference type="PROSITE" id="PS50110"/>
    </source>
</evidence>
<feature type="chain" id="PRO_5015584826" description="histidine kinase" evidence="8">
    <location>
        <begin position="29"/>
        <end position="1358"/>
    </location>
</feature>
<feature type="domain" description="HTH araC/xylS-type" evidence="9">
    <location>
        <begin position="1255"/>
        <end position="1354"/>
    </location>
</feature>
<dbReference type="CDD" id="cd00082">
    <property type="entry name" value="HisKA"/>
    <property type="match status" value="1"/>
</dbReference>